<dbReference type="RefSeq" id="WP_282761900.1">
    <property type="nucleotide sequence ID" value="NZ_JASCTH010000013.1"/>
</dbReference>
<name>A0ABT6WMV6_9ACTN</name>
<accession>A0ABT6WMV6</accession>
<organism evidence="2 3">
    <name type="scientific">Actinoplanes sandaracinus</name>
    <dbReference type="NCBI Taxonomy" id="3045177"/>
    <lineage>
        <taxon>Bacteria</taxon>
        <taxon>Bacillati</taxon>
        <taxon>Actinomycetota</taxon>
        <taxon>Actinomycetes</taxon>
        <taxon>Micromonosporales</taxon>
        <taxon>Micromonosporaceae</taxon>
        <taxon>Actinoplanes</taxon>
    </lineage>
</organism>
<proteinExistence type="predicted"/>
<protein>
    <submittedName>
        <fullName evidence="2">Uncharacterized protein</fullName>
    </submittedName>
</protein>
<evidence type="ECO:0000313" key="3">
    <source>
        <dbReference type="Proteomes" id="UP001241758"/>
    </source>
</evidence>
<feature type="transmembrane region" description="Helical" evidence="1">
    <location>
        <begin position="201"/>
        <end position="220"/>
    </location>
</feature>
<keyword evidence="1" id="KW-0472">Membrane</keyword>
<comment type="caution">
    <text evidence="2">The sequence shown here is derived from an EMBL/GenBank/DDBJ whole genome shotgun (WGS) entry which is preliminary data.</text>
</comment>
<feature type="transmembrane region" description="Helical" evidence="1">
    <location>
        <begin position="121"/>
        <end position="144"/>
    </location>
</feature>
<evidence type="ECO:0000313" key="2">
    <source>
        <dbReference type="EMBL" id="MDI6101066.1"/>
    </source>
</evidence>
<evidence type="ECO:0000256" key="1">
    <source>
        <dbReference type="SAM" id="Phobius"/>
    </source>
</evidence>
<reference evidence="2 3" key="1">
    <citation type="submission" date="2023-05" db="EMBL/GenBank/DDBJ databases">
        <title>Actinoplanes sp. NEAU-A12 genome sequencing.</title>
        <authorList>
            <person name="Wang Z.-S."/>
        </authorList>
    </citation>
    <scope>NUCLEOTIDE SEQUENCE [LARGE SCALE GENOMIC DNA]</scope>
    <source>
        <strain evidence="2 3">NEAU-A12</strain>
    </source>
</reference>
<dbReference type="EMBL" id="JASCTH010000013">
    <property type="protein sequence ID" value="MDI6101066.1"/>
    <property type="molecule type" value="Genomic_DNA"/>
</dbReference>
<feature type="transmembrane region" description="Helical" evidence="1">
    <location>
        <begin position="232"/>
        <end position="252"/>
    </location>
</feature>
<dbReference type="Proteomes" id="UP001241758">
    <property type="component" value="Unassembled WGS sequence"/>
</dbReference>
<keyword evidence="1" id="KW-0812">Transmembrane</keyword>
<feature type="transmembrane region" description="Helical" evidence="1">
    <location>
        <begin position="156"/>
        <end position="181"/>
    </location>
</feature>
<gene>
    <name evidence="2" type="ORF">QLQ12_20850</name>
</gene>
<sequence length="253" mass="26546">MTQLDVEPGRTARPARTVAHVTGLLLMISGVAHLGILLADGGGWDGPVSWRKPATFGLSFGLTLITIAWVTGYLVMTPRWRFRLLGIFTADCVLEVAGITVQAWRGVPSHFNTETPVDRAIAMSLAAGGAVLVAVLGAYAVVALRGRVRGGADMRLAVGAGFGLMLICLVSGVAMVARGSILYRTASPAVAYETAGFLKPAHGIALHAVLVLPLLAALLRRLSRDERARHRMVAVATGLYCAATGAALVWSVI</sequence>
<feature type="transmembrane region" description="Helical" evidence="1">
    <location>
        <begin position="21"/>
        <end position="39"/>
    </location>
</feature>
<keyword evidence="3" id="KW-1185">Reference proteome</keyword>
<keyword evidence="1" id="KW-1133">Transmembrane helix</keyword>
<feature type="transmembrane region" description="Helical" evidence="1">
    <location>
        <begin position="54"/>
        <end position="75"/>
    </location>
</feature>
<feature type="transmembrane region" description="Helical" evidence="1">
    <location>
        <begin position="82"/>
        <end position="101"/>
    </location>
</feature>